<comment type="caution">
    <text evidence="3">The sequence shown here is derived from an EMBL/GenBank/DDBJ whole genome shotgun (WGS) entry which is preliminary data.</text>
</comment>
<name>A0A3D9CTJ2_9FLAO</name>
<dbReference type="InterPro" id="IPR026444">
    <property type="entry name" value="Secre_tail"/>
</dbReference>
<accession>A0A3D9CTJ2</accession>
<dbReference type="Proteomes" id="UP000256326">
    <property type="component" value="Unassembled WGS sequence"/>
</dbReference>
<keyword evidence="4" id="KW-1185">Reference proteome</keyword>
<dbReference type="EMBL" id="QNUG01000030">
    <property type="protein sequence ID" value="REC69090.1"/>
    <property type="molecule type" value="Genomic_DNA"/>
</dbReference>
<feature type="domain" description="Secretion system C-terminal sorting" evidence="2">
    <location>
        <begin position="71"/>
        <end position="136"/>
    </location>
</feature>
<evidence type="ECO:0000256" key="1">
    <source>
        <dbReference type="ARBA" id="ARBA00022729"/>
    </source>
</evidence>
<dbReference type="AlphaFoldDB" id="A0A3D9CTJ2"/>
<evidence type="ECO:0000313" key="4">
    <source>
        <dbReference type="Proteomes" id="UP000256326"/>
    </source>
</evidence>
<dbReference type="Pfam" id="PF18962">
    <property type="entry name" value="Por_Secre_tail"/>
    <property type="match status" value="1"/>
</dbReference>
<proteinExistence type="predicted"/>
<protein>
    <recommendedName>
        <fullName evidence="2">Secretion system C-terminal sorting domain-containing protein</fullName>
    </recommendedName>
</protein>
<gene>
    <name evidence="3" type="ORF">DRF58_13090</name>
</gene>
<dbReference type="OrthoDB" id="1248433at2"/>
<evidence type="ECO:0000259" key="2">
    <source>
        <dbReference type="Pfam" id="PF18962"/>
    </source>
</evidence>
<dbReference type="NCBIfam" id="TIGR04183">
    <property type="entry name" value="Por_Secre_tail"/>
    <property type="match status" value="1"/>
</dbReference>
<reference evidence="3 4" key="1">
    <citation type="journal article" date="2006" name="Int. J. Syst. Evol. Microbiol.">
        <title>Chryseobacterium hispanicum sp. nov., isolated from the drinking water distribution system of Sevilla, Spain.</title>
        <authorList>
            <person name="Gallego V."/>
            <person name="Garcia M.T."/>
            <person name="Ventosa A."/>
        </authorList>
    </citation>
    <scope>NUCLEOTIDE SEQUENCE [LARGE SCALE GENOMIC DNA]</scope>
    <source>
        <strain evidence="3 4">KCTC 22104</strain>
    </source>
</reference>
<organism evidence="3 4">
    <name type="scientific">Epilithonimonas hispanica</name>
    <dbReference type="NCBI Taxonomy" id="358687"/>
    <lineage>
        <taxon>Bacteria</taxon>
        <taxon>Pseudomonadati</taxon>
        <taxon>Bacteroidota</taxon>
        <taxon>Flavobacteriia</taxon>
        <taxon>Flavobacteriales</taxon>
        <taxon>Weeksellaceae</taxon>
        <taxon>Chryseobacterium group</taxon>
        <taxon>Epilithonimonas</taxon>
    </lineage>
</organism>
<dbReference type="RefSeq" id="WP_116036090.1">
    <property type="nucleotide sequence ID" value="NZ_JBHLVV010000095.1"/>
</dbReference>
<evidence type="ECO:0000313" key="3">
    <source>
        <dbReference type="EMBL" id="REC69090.1"/>
    </source>
</evidence>
<keyword evidence="1" id="KW-0732">Signal</keyword>
<sequence>MFRFQTNTSLGCDSRWGINEGCDFLNYNNGSSFTGFVKAVYEGNIESQSFSFEVGGVMLDVTDSKLKSLSMFPNPAKDILNFSEEISNIKITDFSGKIIKQISTSEKSINVSKLAKGTYIISATTKTGETINKKFIKE</sequence>